<dbReference type="Gene3D" id="3.40.50.360">
    <property type="match status" value="1"/>
</dbReference>
<evidence type="ECO:0000313" key="2">
    <source>
        <dbReference type="EMBL" id="MPL58974.1"/>
    </source>
</evidence>
<feature type="domain" description="Flavodoxin-like" evidence="1">
    <location>
        <begin position="53"/>
        <end position="201"/>
    </location>
</feature>
<dbReference type="AlphaFoldDB" id="A0A644SWH1"/>
<name>A0A644SWH1_9ZZZZ</name>
<evidence type="ECO:0000259" key="1">
    <source>
        <dbReference type="Pfam" id="PF12682"/>
    </source>
</evidence>
<dbReference type="InterPro" id="IPR008254">
    <property type="entry name" value="Flavodoxin/NO_synth"/>
</dbReference>
<dbReference type="EMBL" id="VSSQ01000008">
    <property type="protein sequence ID" value="MPL58974.1"/>
    <property type="molecule type" value="Genomic_DNA"/>
</dbReference>
<comment type="caution">
    <text evidence="2">The sequence shown here is derived from an EMBL/GenBank/DDBJ whole genome shotgun (WGS) entry which is preliminary data.</text>
</comment>
<reference evidence="2" key="1">
    <citation type="submission" date="2019-08" db="EMBL/GenBank/DDBJ databases">
        <authorList>
            <person name="Kucharzyk K."/>
            <person name="Murdoch R.W."/>
            <person name="Higgins S."/>
            <person name="Loffler F."/>
        </authorList>
    </citation>
    <scope>NUCLEOTIDE SEQUENCE</scope>
</reference>
<dbReference type="PANTHER" id="PTHR39201">
    <property type="entry name" value="EXPORTED PROTEIN-RELATED"/>
    <property type="match status" value="1"/>
</dbReference>
<proteinExistence type="predicted"/>
<organism evidence="2">
    <name type="scientific">bioreactor metagenome</name>
    <dbReference type="NCBI Taxonomy" id="1076179"/>
    <lineage>
        <taxon>unclassified sequences</taxon>
        <taxon>metagenomes</taxon>
        <taxon>ecological metagenomes</taxon>
    </lineage>
</organism>
<protein>
    <recommendedName>
        <fullName evidence="1">Flavodoxin-like domain-containing protein</fullName>
    </recommendedName>
</protein>
<dbReference type="Pfam" id="PF12682">
    <property type="entry name" value="Flavodoxin_4"/>
    <property type="match status" value="1"/>
</dbReference>
<dbReference type="PANTHER" id="PTHR39201:SF1">
    <property type="entry name" value="FLAVODOXIN-LIKE DOMAIN-CONTAINING PROTEIN"/>
    <property type="match status" value="1"/>
</dbReference>
<dbReference type="SUPFAM" id="SSF52218">
    <property type="entry name" value="Flavoproteins"/>
    <property type="match status" value="1"/>
</dbReference>
<dbReference type="InterPro" id="IPR029039">
    <property type="entry name" value="Flavoprotein-like_sf"/>
</dbReference>
<dbReference type="GO" id="GO:0010181">
    <property type="term" value="F:FMN binding"/>
    <property type="evidence" value="ECO:0007669"/>
    <property type="project" value="InterPro"/>
</dbReference>
<sequence length="207" mass="22438">MKTRVAVWIFFLFSMTFVFDLAAQNQPGKRAVLVAYFSWAENTREYAEQGIDAVSSASTNSRMIAARIHQRVGGDLVGIRTAAPYTSDYDAVLEVALKEQGRQARPALKAGIPNMASYDVIFLGYPNWWASIPMAVATFLESCDFFGKTIVPFCTHGGGRLGQTISAIAKSAPGAKILGGLSISYGGGSSLDRDIDRWLETIGLADR</sequence>
<accession>A0A644SWH1</accession>
<gene>
    <name evidence="2" type="ORF">SDC9_04521</name>
</gene>